<dbReference type="EMBL" id="CP108036">
    <property type="protein sequence ID" value="WUN80311.1"/>
    <property type="molecule type" value="Genomic_DNA"/>
</dbReference>
<evidence type="ECO:0000313" key="2">
    <source>
        <dbReference type="Proteomes" id="UP001432312"/>
    </source>
</evidence>
<dbReference type="RefSeq" id="WP_328739623.1">
    <property type="nucleotide sequence ID" value="NZ_CP108036.1"/>
</dbReference>
<dbReference type="GeneID" id="95498033"/>
<accession>A0ABZ1QCB8</accession>
<name>A0ABZ1QCB8_9ACTN</name>
<evidence type="ECO:0000313" key="1">
    <source>
        <dbReference type="EMBL" id="WUN80311.1"/>
    </source>
</evidence>
<sequence>MIERCWGRIVSIGSVNARAGRTNLVAYSTAQAGPSASFITGQSVHDHGGWLLH</sequence>
<organism evidence="1 2">
    <name type="scientific">Streptomyces erythrochromogenes</name>
    <dbReference type="NCBI Taxonomy" id="285574"/>
    <lineage>
        <taxon>Bacteria</taxon>
        <taxon>Bacillati</taxon>
        <taxon>Actinomycetota</taxon>
        <taxon>Actinomycetes</taxon>
        <taxon>Kitasatosporales</taxon>
        <taxon>Streptomycetaceae</taxon>
        <taxon>Streptomyces</taxon>
    </lineage>
</organism>
<dbReference type="Proteomes" id="UP001432312">
    <property type="component" value="Chromosome"/>
</dbReference>
<reference evidence="1" key="1">
    <citation type="submission" date="2022-10" db="EMBL/GenBank/DDBJ databases">
        <title>The complete genomes of actinobacterial strains from the NBC collection.</title>
        <authorList>
            <person name="Joergensen T.S."/>
            <person name="Alvarez Arevalo M."/>
            <person name="Sterndorff E.B."/>
            <person name="Faurdal D."/>
            <person name="Vuksanovic O."/>
            <person name="Mourched A.-S."/>
            <person name="Charusanti P."/>
            <person name="Shaw S."/>
            <person name="Blin K."/>
            <person name="Weber T."/>
        </authorList>
    </citation>
    <scope>NUCLEOTIDE SEQUENCE</scope>
    <source>
        <strain evidence="1">NBC_00303</strain>
    </source>
</reference>
<protein>
    <submittedName>
        <fullName evidence="1">Uncharacterized protein</fullName>
    </submittedName>
</protein>
<gene>
    <name evidence="1" type="ORF">OHA91_18325</name>
</gene>
<keyword evidence="2" id="KW-1185">Reference proteome</keyword>
<proteinExistence type="predicted"/>